<keyword evidence="2" id="KW-0238">DNA-binding</keyword>
<evidence type="ECO:0000256" key="1">
    <source>
        <dbReference type="ARBA" id="ARBA00023012"/>
    </source>
</evidence>
<dbReference type="Proteomes" id="UP000094769">
    <property type="component" value="Unassembled WGS sequence"/>
</dbReference>
<dbReference type="GO" id="GO:0000156">
    <property type="term" value="F:phosphorelay response regulator activity"/>
    <property type="evidence" value="ECO:0007669"/>
    <property type="project" value="TreeGrafter"/>
</dbReference>
<dbReference type="Gene3D" id="2.40.50.1020">
    <property type="entry name" value="LytTr DNA-binding domain"/>
    <property type="match status" value="1"/>
</dbReference>
<feature type="domain" description="HTH LytTR-type" evidence="5">
    <location>
        <begin position="142"/>
        <end position="246"/>
    </location>
</feature>
<comment type="caution">
    <text evidence="6">The sequence shown here is derived from an EMBL/GenBank/DDBJ whole genome shotgun (WGS) entry which is preliminary data.</text>
</comment>
<dbReference type="Gene3D" id="3.40.50.2300">
    <property type="match status" value="1"/>
</dbReference>
<dbReference type="GO" id="GO:0005829">
    <property type="term" value="C:cytosol"/>
    <property type="evidence" value="ECO:0007669"/>
    <property type="project" value="TreeGrafter"/>
</dbReference>
<dbReference type="InterPro" id="IPR001789">
    <property type="entry name" value="Sig_transdc_resp-reg_receiver"/>
</dbReference>
<dbReference type="GO" id="GO:0006355">
    <property type="term" value="P:regulation of DNA-templated transcription"/>
    <property type="evidence" value="ECO:0007669"/>
    <property type="project" value="TreeGrafter"/>
</dbReference>
<dbReference type="SMART" id="SM00448">
    <property type="entry name" value="REC"/>
    <property type="match status" value="1"/>
</dbReference>
<keyword evidence="7" id="KW-1185">Reference proteome</keyword>
<dbReference type="SUPFAM" id="SSF52172">
    <property type="entry name" value="CheY-like"/>
    <property type="match status" value="1"/>
</dbReference>
<evidence type="ECO:0000259" key="4">
    <source>
        <dbReference type="PROSITE" id="PS50110"/>
    </source>
</evidence>
<dbReference type="InterPro" id="IPR011006">
    <property type="entry name" value="CheY-like_superfamily"/>
</dbReference>
<dbReference type="SMART" id="SM00850">
    <property type="entry name" value="LytTR"/>
    <property type="match status" value="1"/>
</dbReference>
<dbReference type="Pfam" id="PF04397">
    <property type="entry name" value="LytTR"/>
    <property type="match status" value="1"/>
</dbReference>
<dbReference type="Pfam" id="PF00072">
    <property type="entry name" value="Response_reg"/>
    <property type="match status" value="1"/>
</dbReference>
<sequence length="248" mass="28100">MEDGALKILVVDDETLARQRLAALIEELGSPYQMVGEAANGEEALQQFKEQGADLVLMDIRMPGMDGLEAARRLAESDRPPAVIFTTAYEEHALQAFESSAQDYLLKPVRRERLLTALQRSQRVTRSQLTSTNVEQRQAPKLHASYRGGLRTVPLDQVIYLRADSKYVMARHEEGELLLEESLKGLQERYGDWLLRIHRNALVVRRHLVGLEKGSDGIPRVILRGCDETLEVSRRHLPEVRRVLRGEG</sequence>
<feature type="domain" description="Response regulatory" evidence="4">
    <location>
        <begin position="7"/>
        <end position="122"/>
    </location>
</feature>
<protein>
    <submittedName>
        <fullName evidence="6">Transcriptional regulatory protein YehT</fullName>
    </submittedName>
</protein>
<dbReference type="InterPro" id="IPR039420">
    <property type="entry name" value="WalR-like"/>
</dbReference>
<evidence type="ECO:0000259" key="5">
    <source>
        <dbReference type="PROSITE" id="PS50930"/>
    </source>
</evidence>
<dbReference type="InterPro" id="IPR007492">
    <property type="entry name" value="LytTR_DNA-bd_dom"/>
</dbReference>
<dbReference type="GO" id="GO:0032993">
    <property type="term" value="C:protein-DNA complex"/>
    <property type="evidence" value="ECO:0007669"/>
    <property type="project" value="TreeGrafter"/>
</dbReference>
<keyword evidence="1" id="KW-0902">Two-component regulatory system</keyword>
<gene>
    <name evidence="6" type="primary">yehT</name>
    <name evidence="6" type="ORF">CODIS_05080</name>
</gene>
<dbReference type="PROSITE" id="PS50930">
    <property type="entry name" value="HTH_LYTTR"/>
    <property type="match status" value="1"/>
</dbReference>
<proteinExistence type="predicted"/>
<reference evidence="6 7" key="1">
    <citation type="submission" date="2016-06" db="EMBL/GenBank/DDBJ databases">
        <title>Genome sequence of endosymbiont of Candidatus Endolucinida thiodiazotropha.</title>
        <authorList>
            <person name="Poehlein A."/>
            <person name="Koenig S."/>
            <person name="Heiden S.E."/>
            <person name="Thuermer A."/>
            <person name="Voget S."/>
            <person name="Daniel R."/>
            <person name="Markert S."/>
            <person name="Gros O."/>
            <person name="Schweder T."/>
        </authorList>
    </citation>
    <scope>NUCLEOTIDE SEQUENCE [LARGE SCALE GENOMIC DNA]</scope>
    <source>
        <strain evidence="6 7">COS</strain>
    </source>
</reference>
<name>A0A7Z1AHT9_9GAMM</name>
<feature type="modified residue" description="4-aspartylphosphate" evidence="3">
    <location>
        <position position="59"/>
    </location>
</feature>
<organism evidence="6 7">
    <name type="scientific">Candidatus Thiodiazotropha endolucinida</name>
    <dbReference type="NCBI Taxonomy" id="1655433"/>
    <lineage>
        <taxon>Bacteria</taxon>
        <taxon>Pseudomonadati</taxon>
        <taxon>Pseudomonadota</taxon>
        <taxon>Gammaproteobacteria</taxon>
        <taxon>Chromatiales</taxon>
        <taxon>Sedimenticolaceae</taxon>
        <taxon>Candidatus Thiodiazotropha</taxon>
    </lineage>
</organism>
<evidence type="ECO:0000313" key="6">
    <source>
        <dbReference type="EMBL" id="ODJ89409.1"/>
    </source>
</evidence>
<dbReference type="GO" id="GO:0000976">
    <property type="term" value="F:transcription cis-regulatory region binding"/>
    <property type="evidence" value="ECO:0007669"/>
    <property type="project" value="TreeGrafter"/>
</dbReference>
<dbReference type="PROSITE" id="PS50110">
    <property type="entry name" value="RESPONSE_REGULATORY"/>
    <property type="match status" value="1"/>
</dbReference>
<evidence type="ECO:0000256" key="3">
    <source>
        <dbReference type="PROSITE-ProRule" id="PRU00169"/>
    </source>
</evidence>
<accession>A0A7Z1AHT9</accession>
<dbReference type="EMBL" id="MARB01000002">
    <property type="protein sequence ID" value="ODJ89409.1"/>
    <property type="molecule type" value="Genomic_DNA"/>
</dbReference>
<dbReference type="AlphaFoldDB" id="A0A7Z1AHT9"/>
<evidence type="ECO:0000313" key="7">
    <source>
        <dbReference type="Proteomes" id="UP000094769"/>
    </source>
</evidence>
<dbReference type="PANTHER" id="PTHR48111">
    <property type="entry name" value="REGULATOR OF RPOS"/>
    <property type="match status" value="1"/>
</dbReference>
<dbReference type="PANTHER" id="PTHR48111:SF3">
    <property type="entry name" value="TRANSCRIPTIONAL REGULATORY PROTEIN BTSR"/>
    <property type="match status" value="1"/>
</dbReference>
<evidence type="ECO:0000256" key="2">
    <source>
        <dbReference type="ARBA" id="ARBA00023125"/>
    </source>
</evidence>
<keyword evidence="3" id="KW-0597">Phosphoprotein</keyword>